<name>A0ABR9WEI8_9BACT</name>
<comment type="caution">
    <text evidence="2">The sequence shown here is derived from an EMBL/GenBank/DDBJ whole genome shotgun (WGS) entry which is preliminary data.</text>
</comment>
<protein>
    <submittedName>
        <fullName evidence="2">VCBS repeat-containing protein</fullName>
    </submittedName>
</protein>
<dbReference type="PANTHER" id="PTHR44103:SF1">
    <property type="entry name" value="PROPROTEIN CONVERTASE P"/>
    <property type="match status" value="1"/>
</dbReference>
<evidence type="ECO:0000313" key="2">
    <source>
        <dbReference type="EMBL" id="MBE9463913.1"/>
    </source>
</evidence>
<dbReference type="PANTHER" id="PTHR44103">
    <property type="entry name" value="PROPROTEIN CONVERTASE P"/>
    <property type="match status" value="1"/>
</dbReference>
<sequence length="425" mass="47441">MKGFKETNRHFSFCKFILAVIAVTYLTLSAQTQSTAIWKRHAIDNSLKGADGVRFEDANGDGLQDIVTGWEQSGLVRIYFNPGKTQVKSKWNYVTVGLAPNVEDAVLVDLDGDGSKDVISSCEGNTMRVNVHWAPAPGKNYSDSTLWKTEIFPVTEGKFQWMFAVPQQIDGVNGVDLILGGKKDSDKFPQPYIGWLKAPKNPRKLSEWQWIPLAKVSWVMSILIADINGDKQPDIFYSDRKQIPQGVKWLENPGKPAINGKWKNHIVGDSTHIVKFMDLNDLDSDGKEDAVVVTEDDQIHFYKKLDNKGLHWEKHVIDYPDNVGGGKAVTVADVDQDGKKDLVISCEGAKGGKSGVYYLRYVNSVFDKKWQRNEISGPEGIKYDLIPAFDFDQDGDLDFVSTEENNNSAGGFGGLGIIWYENPLK</sequence>
<proteinExistence type="predicted"/>
<evidence type="ECO:0000313" key="3">
    <source>
        <dbReference type="Proteomes" id="UP000634134"/>
    </source>
</evidence>
<accession>A0ABR9WEI8</accession>
<keyword evidence="1" id="KW-0732">Signal</keyword>
<dbReference type="InterPro" id="IPR028994">
    <property type="entry name" value="Integrin_alpha_N"/>
</dbReference>
<dbReference type="Gene3D" id="2.130.10.130">
    <property type="entry name" value="Integrin alpha, N-terminal"/>
    <property type="match status" value="2"/>
</dbReference>
<dbReference type="EMBL" id="JACYGY010000001">
    <property type="protein sequence ID" value="MBE9463913.1"/>
    <property type="molecule type" value="Genomic_DNA"/>
</dbReference>
<evidence type="ECO:0000256" key="1">
    <source>
        <dbReference type="ARBA" id="ARBA00022729"/>
    </source>
</evidence>
<keyword evidence="3" id="KW-1185">Reference proteome</keyword>
<organism evidence="2 3">
    <name type="scientific">Dyadobacter subterraneus</name>
    <dbReference type="NCBI Taxonomy" id="2773304"/>
    <lineage>
        <taxon>Bacteria</taxon>
        <taxon>Pseudomonadati</taxon>
        <taxon>Bacteroidota</taxon>
        <taxon>Cytophagia</taxon>
        <taxon>Cytophagales</taxon>
        <taxon>Spirosomataceae</taxon>
        <taxon>Dyadobacter</taxon>
    </lineage>
</organism>
<dbReference type="RefSeq" id="WP_194122009.1">
    <property type="nucleotide sequence ID" value="NZ_JACYGY010000001.1"/>
</dbReference>
<dbReference type="Pfam" id="PF13517">
    <property type="entry name" value="FG-GAP_3"/>
    <property type="match status" value="2"/>
</dbReference>
<gene>
    <name evidence="2" type="ORF">IEE83_18680</name>
</gene>
<dbReference type="InterPro" id="IPR013517">
    <property type="entry name" value="FG-GAP"/>
</dbReference>
<dbReference type="Proteomes" id="UP000634134">
    <property type="component" value="Unassembled WGS sequence"/>
</dbReference>
<reference evidence="3" key="1">
    <citation type="submission" date="2023-07" db="EMBL/GenBank/DDBJ databases">
        <title>Dyadobacter sp. nov 'subterranea' isolated from contaminted grondwater.</title>
        <authorList>
            <person name="Szabo I."/>
            <person name="Al-Omari J."/>
            <person name="Szerdahelyi S.G."/>
            <person name="Rado J."/>
        </authorList>
    </citation>
    <scope>NUCLEOTIDE SEQUENCE [LARGE SCALE GENOMIC DNA]</scope>
    <source>
        <strain evidence="3">UP-52</strain>
    </source>
</reference>
<dbReference type="SUPFAM" id="SSF69318">
    <property type="entry name" value="Integrin alpha N-terminal domain"/>
    <property type="match status" value="1"/>
</dbReference>